<evidence type="ECO:0000256" key="1">
    <source>
        <dbReference type="SAM" id="MobiDB-lite"/>
    </source>
</evidence>
<keyword evidence="2" id="KW-0732">Signal</keyword>
<feature type="region of interest" description="Disordered" evidence="1">
    <location>
        <begin position="63"/>
        <end position="86"/>
    </location>
</feature>
<reference evidence="3 4" key="1">
    <citation type="submission" date="2024-06" db="EMBL/GenBank/DDBJ databases">
        <title>Genomic Encyclopedia of Type Strains, Phase IV (KMG-IV): sequencing the most valuable type-strain genomes for metagenomic binning, comparative biology and taxonomic classification.</title>
        <authorList>
            <person name="Goeker M."/>
        </authorList>
    </citation>
    <scope>NUCLEOTIDE SEQUENCE [LARGE SCALE GENOMIC DNA]</scope>
    <source>
        <strain evidence="3 4">DSM 28102</strain>
    </source>
</reference>
<protein>
    <submittedName>
        <fullName evidence="3">Uncharacterized protein</fullName>
    </submittedName>
</protein>
<evidence type="ECO:0000313" key="4">
    <source>
        <dbReference type="Proteomes" id="UP001549164"/>
    </source>
</evidence>
<proteinExistence type="predicted"/>
<dbReference type="RefSeq" id="WP_354435851.1">
    <property type="nucleotide sequence ID" value="NZ_JBEPLY010000020.1"/>
</dbReference>
<feature type="chain" id="PRO_5046239286" evidence="2">
    <location>
        <begin position="22"/>
        <end position="86"/>
    </location>
</feature>
<evidence type="ECO:0000256" key="2">
    <source>
        <dbReference type="SAM" id="SignalP"/>
    </source>
</evidence>
<feature type="signal peptide" evidence="2">
    <location>
        <begin position="1"/>
        <end position="21"/>
    </location>
</feature>
<organism evidence="3 4">
    <name type="scientific">Martelella mangrovi</name>
    <dbReference type="NCBI Taxonomy" id="1397477"/>
    <lineage>
        <taxon>Bacteria</taxon>
        <taxon>Pseudomonadati</taxon>
        <taxon>Pseudomonadota</taxon>
        <taxon>Alphaproteobacteria</taxon>
        <taxon>Hyphomicrobiales</taxon>
        <taxon>Aurantimonadaceae</taxon>
        <taxon>Martelella</taxon>
    </lineage>
</organism>
<dbReference type="EMBL" id="JBEPLY010000020">
    <property type="protein sequence ID" value="MET3602091.1"/>
    <property type="molecule type" value="Genomic_DNA"/>
</dbReference>
<gene>
    <name evidence="3" type="ORF">ABID12_004058</name>
</gene>
<accession>A0ABV2IGP2</accession>
<name>A0ABV2IGP2_9HYPH</name>
<comment type="caution">
    <text evidence="3">The sequence shown here is derived from an EMBL/GenBank/DDBJ whole genome shotgun (WGS) entry which is preliminary data.</text>
</comment>
<dbReference type="Proteomes" id="UP001549164">
    <property type="component" value="Unassembled WGS sequence"/>
</dbReference>
<keyword evidence="4" id="KW-1185">Reference proteome</keyword>
<feature type="compositionally biased region" description="Low complexity" evidence="1">
    <location>
        <begin position="73"/>
        <end position="86"/>
    </location>
</feature>
<evidence type="ECO:0000313" key="3">
    <source>
        <dbReference type="EMBL" id="MET3602091.1"/>
    </source>
</evidence>
<sequence length="86" mass="9321">MVKRRFWFALLVAAIPGVAEAETITFDPAVGSERTYHLEISMHSGFTDSDGCLRQHVRFGADQVFGPDKTGRSSSHSKAKPAPSTG</sequence>